<dbReference type="Proteomes" id="UP000810130">
    <property type="component" value="Unassembled WGS sequence"/>
</dbReference>
<accession>A0ABS5B6V4</accession>
<evidence type="ECO:0000313" key="7">
    <source>
        <dbReference type="Proteomes" id="UP000810130"/>
    </source>
</evidence>
<keyword evidence="5" id="KW-0472">Membrane</keyword>
<keyword evidence="7" id="KW-1185">Reference proteome</keyword>
<evidence type="ECO:0000313" key="6">
    <source>
        <dbReference type="EMBL" id="MBP2856184.1"/>
    </source>
</evidence>
<dbReference type="Pfam" id="PF13974">
    <property type="entry name" value="YebO"/>
    <property type="match status" value="1"/>
</dbReference>
<evidence type="ECO:0000256" key="5">
    <source>
        <dbReference type="ARBA" id="ARBA00023136"/>
    </source>
</evidence>
<protein>
    <submittedName>
        <fullName evidence="6">Uncharacterized protein</fullName>
    </submittedName>
</protein>
<sequence length="56" mass="6477">MLILMLVFFVFGLFISFFLIRASVRSNEQIDLLKQINEKQSAQIDLLISIAHPPEK</sequence>
<keyword evidence="3" id="KW-0812">Transmembrane</keyword>
<gene>
    <name evidence="6" type="ORF">J8657_01050</name>
</gene>
<comment type="caution">
    <text evidence="6">The sequence shown here is derived from an EMBL/GenBank/DDBJ whole genome shotgun (WGS) entry which is preliminary data.</text>
</comment>
<organism evidence="6 7">
    <name type="scientific">Dickeya oryzae</name>
    <dbReference type="NCBI Taxonomy" id="1240404"/>
    <lineage>
        <taxon>Bacteria</taxon>
        <taxon>Pseudomonadati</taxon>
        <taxon>Pseudomonadota</taxon>
        <taxon>Gammaproteobacteria</taxon>
        <taxon>Enterobacterales</taxon>
        <taxon>Pectobacteriaceae</taxon>
        <taxon>Dickeya</taxon>
    </lineage>
</organism>
<evidence type="ECO:0000256" key="1">
    <source>
        <dbReference type="ARBA" id="ARBA00004162"/>
    </source>
</evidence>
<evidence type="ECO:0000256" key="3">
    <source>
        <dbReference type="ARBA" id="ARBA00022692"/>
    </source>
</evidence>
<dbReference type="EMBL" id="JAGJWX010000002">
    <property type="protein sequence ID" value="MBP2856184.1"/>
    <property type="molecule type" value="Genomic_DNA"/>
</dbReference>
<proteinExistence type="predicted"/>
<comment type="subcellular location">
    <subcellularLocation>
        <location evidence="1">Cell membrane</location>
        <topology evidence="1">Single-pass membrane protein</topology>
    </subcellularLocation>
</comment>
<reference evidence="6 7" key="1">
    <citation type="submission" date="2021-04" db="EMBL/GenBank/DDBJ databases">
        <title>Genomic and host-range diversity within the Dickeya zeae complex, identification of D. zeae and D. oryzae members, proposal of two novel subspecies D. zeae subsp. zeae subsp. nov. and D. zeae subsp. dombae subsp. nov.</title>
        <authorList>
            <person name="Van Gijsegem F."/>
            <person name="Hugouvieux-Cotte-Pattat N."/>
        </authorList>
    </citation>
    <scope>NUCLEOTIDE SEQUENCE [LARGE SCALE GENOMIC DNA]</scope>
    <source>
        <strain evidence="6 7">FVG03</strain>
    </source>
</reference>
<dbReference type="InterPro" id="IPR025594">
    <property type="entry name" value="YebO"/>
</dbReference>
<name>A0ABS5B6V4_9GAMM</name>
<keyword evidence="2" id="KW-1003">Cell membrane</keyword>
<evidence type="ECO:0000256" key="2">
    <source>
        <dbReference type="ARBA" id="ARBA00022475"/>
    </source>
</evidence>
<evidence type="ECO:0000256" key="4">
    <source>
        <dbReference type="ARBA" id="ARBA00022989"/>
    </source>
</evidence>
<keyword evidence="4" id="KW-1133">Transmembrane helix</keyword>